<dbReference type="GO" id="GO:0003677">
    <property type="term" value="F:DNA binding"/>
    <property type="evidence" value="ECO:0007669"/>
    <property type="project" value="InterPro"/>
</dbReference>
<keyword evidence="3" id="KW-0863">Zinc-finger</keyword>
<evidence type="ECO:0000256" key="6">
    <source>
        <dbReference type="SAM" id="MobiDB-lite"/>
    </source>
</evidence>
<feature type="compositionally biased region" description="Basic and acidic residues" evidence="6">
    <location>
        <begin position="153"/>
        <end position="166"/>
    </location>
</feature>
<dbReference type="SMART" id="SM01336">
    <property type="entry name" value="zf-PARP"/>
    <property type="match status" value="1"/>
</dbReference>
<proteinExistence type="predicted"/>
<keyword evidence="5" id="KW-0539">Nucleus</keyword>
<keyword evidence="4" id="KW-0862">Zinc</keyword>
<dbReference type="SUPFAM" id="SSF57716">
    <property type="entry name" value="Glucocorticoid receptor-like (DNA-binding domain)"/>
    <property type="match status" value="1"/>
</dbReference>
<comment type="subcellular location">
    <subcellularLocation>
        <location evidence="1">Nucleus</location>
    </subcellularLocation>
</comment>
<accession>A0A3M7EB69</accession>
<dbReference type="OrthoDB" id="429950at2759"/>
<dbReference type="AlphaFoldDB" id="A0A3M7EB69"/>
<dbReference type="Gene3D" id="3.30.1740.10">
    <property type="entry name" value="Zinc finger, PARP-type"/>
    <property type="match status" value="1"/>
</dbReference>
<reference evidence="8 9" key="1">
    <citation type="journal article" date="2018" name="BMC Genomics">
        <title>Genomic evidence for intraspecific hybridization in a clonal and extremely halotolerant yeast.</title>
        <authorList>
            <person name="Gostincar C."/>
            <person name="Stajich J.E."/>
            <person name="Zupancic J."/>
            <person name="Zalar P."/>
            <person name="Gunde-Cimerman N."/>
        </authorList>
    </citation>
    <scope>NUCLEOTIDE SEQUENCE [LARGE SCALE GENOMIC DNA]</scope>
    <source>
        <strain evidence="8 9">EXF-2682</strain>
    </source>
</reference>
<feature type="compositionally biased region" description="Basic residues" evidence="6">
    <location>
        <begin position="274"/>
        <end position="283"/>
    </location>
</feature>
<evidence type="ECO:0000256" key="5">
    <source>
        <dbReference type="ARBA" id="ARBA00023242"/>
    </source>
</evidence>
<organism evidence="8 9">
    <name type="scientific">Hortaea werneckii</name>
    <name type="common">Black yeast</name>
    <name type="synonym">Cladosporium werneckii</name>
    <dbReference type="NCBI Taxonomy" id="91943"/>
    <lineage>
        <taxon>Eukaryota</taxon>
        <taxon>Fungi</taxon>
        <taxon>Dikarya</taxon>
        <taxon>Ascomycota</taxon>
        <taxon>Pezizomycotina</taxon>
        <taxon>Dothideomycetes</taxon>
        <taxon>Dothideomycetidae</taxon>
        <taxon>Mycosphaerellales</taxon>
        <taxon>Teratosphaeriaceae</taxon>
        <taxon>Hortaea</taxon>
    </lineage>
</organism>
<protein>
    <recommendedName>
        <fullName evidence="7">PARP-type domain-containing protein</fullName>
    </recommendedName>
</protein>
<feature type="domain" description="PARP-type" evidence="7">
    <location>
        <begin position="5"/>
        <end position="97"/>
    </location>
</feature>
<evidence type="ECO:0000256" key="1">
    <source>
        <dbReference type="ARBA" id="ARBA00004123"/>
    </source>
</evidence>
<evidence type="ECO:0000256" key="2">
    <source>
        <dbReference type="ARBA" id="ARBA00022723"/>
    </source>
</evidence>
<feature type="region of interest" description="Disordered" evidence="6">
    <location>
        <begin position="114"/>
        <end position="290"/>
    </location>
</feature>
<sequence length="290" mass="32084">MSGSYRIEVCPNNRATCSATQCKKEGVKILKGELRQGVVVMFQDKQSWKYRHWGCVTPEVLHNWHEKAEGDMELIDGYDELPDDAQDKVKRALEQGHVDDEDWKGDVECNRYNGKKGQGMFVKKPKKQAEDEDEDEEAEPAPKKATKKRARAKDHEAGDEVDEKPAPKKGRKKAAKPAEDDAEKDADAKPAPKKGRKQAAKPAEDEEVEDAPPAKKPRKSAKAKSAANVEEDDPAVEENDKPAPAKKATQNRKTKKTAADNAEKADAEVPKAQPAKRKGRGKKAAAVDDE</sequence>
<evidence type="ECO:0000313" key="8">
    <source>
        <dbReference type="EMBL" id="RMY73875.1"/>
    </source>
</evidence>
<dbReference type="Pfam" id="PF00645">
    <property type="entry name" value="zf-PARP"/>
    <property type="match status" value="1"/>
</dbReference>
<dbReference type="PROSITE" id="PS50064">
    <property type="entry name" value="ZF_PARP_2"/>
    <property type="match status" value="1"/>
</dbReference>
<feature type="compositionally biased region" description="Acidic residues" evidence="6">
    <location>
        <begin position="130"/>
        <end position="139"/>
    </location>
</feature>
<evidence type="ECO:0000313" key="9">
    <source>
        <dbReference type="Proteomes" id="UP000269276"/>
    </source>
</evidence>
<evidence type="ECO:0000259" key="7">
    <source>
        <dbReference type="PROSITE" id="PS50064"/>
    </source>
</evidence>
<dbReference type="VEuPathDB" id="FungiDB:BTJ68_01664"/>
<evidence type="ECO:0000256" key="3">
    <source>
        <dbReference type="ARBA" id="ARBA00022771"/>
    </source>
</evidence>
<dbReference type="Proteomes" id="UP000269276">
    <property type="component" value="Unassembled WGS sequence"/>
</dbReference>
<gene>
    <name evidence="8" type="ORF">D0863_03597</name>
</gene>
<dbReference type="EMBL" id="QWIP01000087">
    <property type="protein sequence ID" value="RMY73875.1"/>
    <property type="molecule type" value="Genomic_DNA"/>
</dbReference>
<evidence type="ECO:0000256" key="4">
    <source>
        <dbReference type="ARBA" id="ARBA00022833"/>
    </source>
</evidence>
<name>A0A3M7EB69_HORWE</name>
<dbReference type="GO" id="GO:0005634">
    <property type="term" value="C:nucleus"/>
    <property type="evidence" value="ECO:0007669"/>
    <property type="project" value="UniProtKB-SubCell"/>
</dbReference>
<dbReference type="InterPro" id="IPR036957">
    <property type="entry name" value="Znf_PARP_sf"/>
</dbReference>
<dbReference type="GO" id="GO:0008270">
    <property type="term" value="F:zinc ion binding"/>
    <property type="evidence" value="ECO:0007669"/>
    <property type="project" value="UniProtKB-KW"/>
</dbReference>
<dbReference type="InterPro" id="IPR001510">
    <property type="entry name" value="Znf_PARP"/>
</dbReference>
<feature type="compositionally biased region" description="Basic and acidic residues" evidence="6">
    <location>
        <begin position="257"/>
        <end position="269"/>
    </location>
</feature>
<keyword evidence="2" id="KW-0479">Metal-binding</keyword>
<comment type="caution">
    <text evidence="8">The sequence shown here is derived from an EMBL/GenBank/DDBJ whole genome shotgun (WGS) entry which is preliminary data.</text>
</comment>